<dbReference type="EMBL" id="JADCNL010000624">
    <property type="protein sequence ID" value="KAG0446019.1"/>
    <property type="molecule type" value="Genomic_DNA"/>
</dbReference>
<reference evidence="1 2" key="1">
    <citation type="journal article" date="2020" name="Nat. Food">
        <title>A phased Vanilla planifolia genome enables genetic improvement of flavour and production.</title>
        <authorList>
            <person name="Hasing T."/>
            <person name="Tang H."/>
            <person name="Brym M."/>
            <person name="Khazi F."/>
            <person name="Huang T."/>
            <person name="Chambers A.H."/>
        </authorList>
    </citation>
    <scope>NUCLEOTIDE SEQUENCE [LARGE SCALE GENOMIC DNA]</scope>
    <source>
        <tissue evidence="1">Leaf</tissue>
    </source>
</reference>
<dbReference type="Proteomes" id="UP000636800">
    <property type="component" value="Unassembled WGS sequence"/>
</dbReference>
<sequence length="81" mass="8984">MGEGFQALRDLQKLVGVEPRQLFIWKAVLRAKKEDLHSIRLALIEQSPQARGKHPSPGLAIRPIPGSNIGHLEAKLVLDQT</sequence>
<gene>
    <name evidence="1" type="ORF">HPP92_029045</name>
</gene>
<protein>
    <submittedName>
        <fullName evidence="1">Uncharacterized protein</fullName>
    </submittedName>
</protein>
<proteinExistence type="predicted"/>
<dbReference type="AlphaFoldDB" id="A0A835U1J2"/>
<comment type="caution">
    <text evidence="1">The sequence shown here is derived from an EMBL/GenBank/DDBJ whole genome shotgun (WGS) entry which is preliminary data.</text>
</comment>
<accession>A0A835U1J2</accession>
<evidence type="ECO:0000313" key="2">
    <source>
        <dbReference type="Proteomes" id="UP000636800"/>
    </source>
</evidence>
<evidence type="ECO:0000313" key="1">
    <source>
        <dbReference type="EMBL" id="KAG0446019.1"/>
    </source>
</evidence>
<organism evidence="1 2">
    <name type="scientific">Vanilla planifolia</name>
    <name type="common">Vanilla</name>
    <dbReference type="NCBI Taxonomy" id="51239"/>
    <lineage>
        <taxon>Eukaryota</taxon>
        <taxon>Viridiplantae</taxon>
        <taxon>Streptophyta</taxon>
        <taxon>Embryophyta</taxon>
        <taxon>Tracheophyta</taxon>
        <taxon>Spermatophyta</taxon>
        <taxon>Magnoliopsida</taxon>
        <taxon>Liliopsida</taxon>
        <taxon>Asparagales</taxon>
        <taxon>Orchidaceae</taxon>
        <taxon>Vanilloideae</taxon>
        <taxon>Vanilleae</taxon>
        <taxon>Vanilla</taxon>
    </lineage>
</organism>
<name>A0A835U1J2_VANPL</name>
<keyword evidence="2" id="KW-1185">Reference proteome</keyword>